<dbReference type="Proteomes" id="UP000636709">
    <property type="component" value="Unassembled WGS sequence"/>
</dbReference>
<evidence type="ECO:0000259" key="8">
    <source>
        <dbReference type="SMART" id="SM00856"/>
    </source>
</evidence>
<dbReference type="EC" id="3.1.1.11" evidence="7"/>
<dbReference type="InterPro" id="IPR033131">
    <property type="entry name" value="Pectinesterase_Asp_AS"/>
</dbReference>
<dbReference type="InterPro" id="IPR006501">
    <property type="entry name" value="Pectinesterase_inhib_dom"/>
</dbReference>
<evidence type="ECO:0000256" key="1">
    <source>
        <dbReference type="ARBA" id="ARBA00005184"/>
    </source>
</evidence>
<evidence type="ECO:0000256" key="7">
    <source>
        <dbReference type="RuleBase" id="RU000589"/>
    </source>
</evidence>
<organism evidence="9 10">
    <name type="scientific">Digitaria exilis</name>
    <dbReference type="NCBI Taxonomy" id="1010633"/>
    <lineage>
        <taxon>Eukaryota</taxon>
        <taxon>Viridiplantae</taxon>
        <taxon>Streptophyta</taxon>
        <taxon>Embryophyta</taxon>
        <taxon>Tracheophyta</taxon>
        <taxon>Spermatophyta</taxon>
        <taxon>Magnoliopsida</taxon>
        <taxon>Liliopsida</taxon>
        <taxon>Poales</taxon>
        <taxon>Poaceae</taxon>
        <taxon>PACMAD clade</taxon>
        <taxon>Panicoideae</taxon>
        <taxon>Panicodae</taxon>
        <taxon>Paniceae</taxon>
        <taxon>Anthephorinae</taxon>
        <taxon>Digitaria</taxon>
    </lineage>
</organism>
<dbReference type="SUPFAM" id="SSF51126">
    <property type="entry name" value="Pectin lyase-like"/>
    <property type="match status" value="2"/>
</dbReference>
<dbReference type="Gene3D" id="2.160.20.10">
    <property type="entry name" value="Single-stranded right-handed beta-helix, Pectin lyase-like"/>
    <property type="match status" value="1"/>
</dbReference>
<comment type="pathway">
    <text evidence="1 7">Glycan metabolism; pectin degradation; 2-dehydro-3-deoxy-D-gluconate from pectin: step 1/5.</text>
</comment>
<dbReference type="PROSITE" id="PS00503">
    <property type="entry name" value="PECTINESTERASE_2"/>
    <property type="match status" value="1"/>
</dbReference>
<dbReference type="InterPro" id="IPR000070">
    <property type="entry name" value="Pectinesterase_cat"/>
</dbReference>
<evidence type="ECO:0000256" key="4">
    <source>
        <dbReference type="ARBA" id="ARBA00022801"/>
    </source>
</evidence>
<dbReference type="GO" id="GO:0045490">
    <property type="term" value="P:pectin catabolic process"/>
    <property type="evidence" value="ECO:0007669"/>
    <property type="project" value="UniProtKB-UniRule"/>
</dbReference>
<dbReference type="Gene3D" id="1.20.140.40">
    <property type="entry name" value="Invertase/pectin methylesterase inhibitor family protein"/>
    <property type="match status" value="1"/>
</dbReference>
<evidence type="ECO:0000256" key="2">
    <source>
        <dbReference type="ARBA" id="ARBA00006027"/>
    </source>
</evidence>
<dbReference type="GO" id="GO:0030599">
    <property type="term" value="F:pectinesterase activity"/>
    <property type="evidence" value="ECO:0007669"/>
    <property type="project" value="UniProtKB-UniRule"/>
</dbReference>
<evidence type="ECO:0000256" key="3">
    <source>
        <dbReference type="ARBA" id="ARBA00007786"/>
    </source>
</evidence>
<feature type="active site" evidence="6">
    <location>
        <position position="504"/>
    </location>
</feature>
<proteinExistence type="inferred from homology"/>
<dbReference type="InterPro" id="IPR035513">
    <property type="entry name" value="Invertase/methylesterase_inhib"/>
</dbReference>
<reference evidence="9" key="1">
    <citation type="submission" date="2020-07" db="EMBL/GenBank/DDBJ databases">
        <title>Genome sequence and genetic diversity analysis of an under-domesticated orphan crop, white fonio (Digitaria exilis).</title>
        <authorList>
            <person name="Bennetzen J.L."/>
            <person name="Chen S."/>
            <person name="Ma X."/>
            <person name="Wang X."/>
            <person name="Yssel A.E.J."/>
            <person name="Chaluvadi S.R."/>
            <person name="Johnson M."/>
            <person name="Gangashetty P."/>
            <person name="Hamidou F."/>
            <person name="Sanogo M.D."/>
            <person name="Zwaenepoel A."/>
            <person name="Wallace J."/>
            <person name="Van De Peer Y."/>
            <person name="Van Deynze A."/>
        </authorList>
    </citation>
    <scope>NUCLEOTIDE SEQUENCE</scope>
    <source>
        <tissue evidence="9">Leaves</tissue>
    </source>
</reference>
<evidence type="ECO:0000256" key="5">
    <source>
        <dbReference type="ARBA" id="ARBA00023085"/>
    </source>
</evidence>
<dbReference type="SUPFAM" id="SSF101148">
    <property type="entry name" value="Plant invertase/pectin methylesterase inhibitor"/>
    <property type="match status" value="1"/>
</dbReference>
<gene>
    <name evidence="9" type="ORF">HU200_009779</name>
</gene>
<dbReference type="UniPathway" id="UPA00545">
    <property type="reaction ID" value="UER00823"/>
</dbReference>
<dbReference type="SMART" id="SM00856">
    <property type="entry name" value="PMEI"/>
    <property type="match status" value="1"/>
</dbReference>
<evidence type="ECO:0000313" key="10">
    <source>
        <dbReference type="Proteomes" id="UP000636709"/>
    </source>
</evidence>
<comment type="similarity">
    <text evidence="3">In the C-terminal section; belongs to the pectinesterase family.</text>
</comment>
<evidence type="ECO:0000256" key="6">
    <source>
        <dbReference type="PROSITE-ProRule" id="PRU10040"/>
    </source>
</evidence>
<dbReference type="CDD" id="cd15798">
    <property type="entry name" value="PMEI-like_3"/>
    <property type="match status" value="1"/>
</dbReference>
<dbReference type="PANTHER" id="PTHR31707">
    <property type="entry name" value="PECTINESTERASE"/>
    <property type="match status" value="1"/>
</dbReference>
<dbReference type="InterPro" id="IPR011050">
    <property type="entry name" value="Pectin_lyase_fold/virulence"/>
</dbReference>
<dbReference type="Pfam" id="PF04043">
    <property type="entry name" value="PMEI"/>
    <property type="match status" value="1"/>
</dbReference>
<dbReference type="NCBIfam" id="TIGR01614">
    <property type="entry name" value="PME_inhib"/>
    <property type="match status" value="1"/>
</dbReference>
<evidence type="ECO:0000313" key="9">
    <source>
        <dbReference type="EMBL" id="KAF8762226.1"/>
    </source>
</evidence>
<comment type="caution">
    <text evidence="9">The sequence shown here is derived from an EMBL/GenBank/DDBJ whole genome shotgun (WGS) entry which is preliminary data.</text>
</comment>
<dbReference type="Pfam" id="PF01095">
    <property type="entry name" value="Pectinesterase"/>
    <property type="match status" value="2"/>
</dbReference>
<name>A0A835FL37_9POAL</name>
<keyword evidence="10" id="KW-1185">Reference proteome</keyword>
<dbReference type="AlphaFoldDB" id="A0A835FL37"/>
<dbReference type="GO" id="GO:0004857">
    <property type="term" value="F:enzyme inhibitor activity"/>
    <property type="evidence" value="ECO:0007669"/>
    <property type="project" value="InterPro"/>
</dbReference>
<keyword evidence="4 7" id="KW-0378">Hydrolase</keyword>
<dbReference type="FunFam" id="1.20.140.40:FF:000018">
    <property type="entry name" value="Pectinesterase"/>
    <property type="match status" value="1"/>
</dbReference>
<dbReference type="EMBL" id="JACEFO010000662">
    <property type="protein sequence ID" value="KAF8762226.1"/>
    <property type="molecule type" value="Genomic_DNA"/>
</dbReference>
<comment type="catalytic activity">
    <reaction evidence="7">
        <text>[(1-&gt;4)-alpha-D-galacturonosyl methyl ester](n) + n H2O = [(1-&gt;4)-alpha-D-galacturonosyl](n) + n methanol + n H(+)</text>
        <dbReference type="Rhea" id="RHEA:22380"/>
        <dbReference type="Rhea" id="RHEA-COMP:14570"/>
        <dbReference type="Rhea" id="RHEA-COMP:14573"/>
        <dbReference type="ChEBI" id="CHEBI:15377"/>
        <dbReference type="ChEBI" id="CHEBI:15378"/>
        <dbReference type="ChEBI" id="CHEBI:17790"/>
        <dbReference type="ChEBI" id="CHEBI:140522"/>
        <dbReference type="ChEBI" id="CHEBI:140523"/>
        <dbReference type="EC" id="3.1.1.11"/>
    </reaction>
</comment>
<dbReference type="OrthoDB" id="2019149at2759"/>
<dbReference type="GO" id="GO:0042545">
    <property type="term" value="P:cell wall modification"/>
    <property type="evidence" value="ECO:0007669"/>
    <property type="project" value="UniProtKB-UniRule"/>
</dbReference>
<comment type="similarity">
    <text evidence="2">In the N-terminal section; belongs to the PMEI family.</text>
</comment>
<protein>
    <recommendedName>
        <fullName evidence="7">Pectinesterase</fullName>
        <ecNumber evidence="7">3.1.1.11</ecNumber>
    </recommendedName>
</protein>
<sequence length="652" mass="69854">MSLYTHDASHKLANTCELHASSSTMASSTMSAAFLLLLTSVLLGAARHVGAAAVFAGVSFETQGEAEAFEDALLRQACFNVSASGARLGEEACVSRLDTARGGAGSGPVPVLRAALRDTLGEAVGAVVSVRALASLSNHARDEMAVRDCVELLGYSVDELGWALDAMAETDDEQDDASGSRRAEDDLHAWLSAAMGNQDTCVEGFHGTDGLLLRRVEVAVAQLTQLVSNLLAMHKRLRSITPLLHHGDPARNNGTGLGSELPPWVTDIEDGDDKGDEELLQRCGRGRAGGGKPRTRVDVVVAQDGSGRYRTVGEAVARAPSHSKRKYVIYVKRGVYHENVEVRKKKTNLVIVGEGMGETVISASRSFSGGWTTFRSATFGKVHTFPALLAIDQIDAFKSQLLGYVTTQKARGGRVIAMHLLGPCHGVHLCFAFANAAVSGTGFVARDLTIRNTAGPAAHQAVALRVDSDRSAFFRVAVEGYQDTLYAHSLRQFYRDCHVSGTVDFVFGNGAVVLQRTLVATLPMAAGQVGSVTAQGRRDPNQGTGFAFHGCVVEARHPTFLGRPWKPFSRVVVMESYLGPGVQARRWLEWAATGEYRNYGPGAGVAGRVKWPGYHVIMDAAVASRFTVRRFLDGLAWLPGTGVTFTADLFRK</sequence>
<dbReference type="InterPro" id="IPR012334">
    <property type="entry name" value="Pectin_lyas_fold"/>
</dbReference>
<feature type="domain" description="Pectinesterase inhibitor" evidence="8">
    <location>
        <begin position="69"/>
        <end position="233"/>
    </location>
</feature>
<accession>A0A835FL37</accession>
<keyword evidence="5 7" id="KW-0063">Aspartyl esterase</keyword>